<dbReference type="InterPro" id="IPR012338">
    <property type="entry name" value="Beta-lactam/transpept-like"/>
</dbReference>
<dbReference type="PANTHER" id="PTHR43283:SF11">
    <property type="entry name" value="BETA-LACTAMASE-RELATED DOMAIN-CONTAINING PROTEIN"/>
    <property type="match status" value="1"/>
</dbReference>
<dbReference type="Gene3D" id="3.40.710.10">
    <property type="entry name" value="DD-peptidase/beta-lactamase superfamily"/>
    <property type="match status" value="1"/>
</dbReference>
<gene>
    <name evidence="3" type="ORF">ESZ54_12090</name>
</gene>
<proteinExistence type="predicted"/>
<reference evidence="3 4" key="1">
    <citation type="submission" date="2019-01" db="EMBL/GenBank/DDBJ databases">
        <title>Vagococcus silagei sp. nov. isolated from brewer's grain.</title>
        <authorList>
            <person name="Guu J.-R."/>
        </authorList>
    </citation>
    <scope>NUCLEOTIDE SEQUENCE [LARGE SCALE GENOMIC DNA]</scope>
    <source>
        <strain evidence="3 4">2B-2</strain>
    </source>
</reference>
<evidence type="ECO:0000313" key="4">
    <source>
        <dbReference type="Proteomes" id="UP000310506"/>
    </source>
</evidence>
<name>A0A4S3AZ82_9ENTE</name>
<evidence type="ECO:0000256" key="1">
    <source>
        <dbReference type="ARBA" id="ARBA00022801"/>
    </source>
</evidence>
<accession>A0A4S3AZ82</accession>
<dbReference type="OrthoDB" id="9803467at2"/>
<dbReference type="EMBL" id="SDGV01000040">
    <property type="protein sequence ID" value="THB60124.1"/>
    <property type="molecule type" value="Genomic_DNA"/>
</dbReference>
<dbReference type="AlphaFoldDB" id="A0A4S3AZ82"/>
<evidence type="ECO:0000259" key="2">
    <source>
        <dbReference type="Pfam" id="PF00144"/>
    </source>
</evidence>
<comment type="caution">
    <text evidence="3">The sequence shown here is derived from an EMBL/GenBank/DDBJ whole genome shotgun (WGS) entry which is preliminary data.</text>
</comment>
<evidence type="ECO:0000313" key="3">
    <source>
        <dbReference type="EMBL" id="THB60124.1"/>
    </source>
</evidence>
<dbReference type="RefSeq" id="WP_136137908.1">
    <property type="nucleotide sequence ID" value="NZ_SDGV01000040.1"/>
</dbReference>
<organism evidence="3 4">
    <name type="scientific">Vagococcus silagei</name>
    <dbReference type="NCBI Taxonomy" id="2508885"/>
    <lineage>
        <taxon>Bacteria</taxon>
        <taxon>Bacillati</taxon>
        <taxon>Bacillota</taxon>
        <taxon>Bacilli</taxon>
        <taxon>Lactobacillales</taxon>
        <taxon>Enterococcaceae</taxon>
        <taxon>Vagococcus</taxon>
    </lineage>
</organism>
<dbReference type="SUPFAM" id="SSF56601">
    <property type="entry name" value="beta-lactamase/transpeptidase-like"/>
    <property type="match status" value="1"/>
</dbReference>
<feature type="domain" description="Beta-lactamase-related" evidence="2">
    <location>
        <begin position="8"/>
        <end position="315"/>
    </location>
</feature>
<dbReference type="InterPro" id="IPR001466">
    <property type="entry name" value="Beta-lactam-related"/>
</dbReference>
<keyword evidence="1 3" id="KW-0378">Hydrolase</keyword>
<dbReference type="Pfam" id="PF00144">
    <property type="entry name" value="Beta-lactamase"/>
    <property type="match status" value="1"/>
</dbReference>
<dbReference type="Proteomes" id="UP000310506">
    <property type="component" value="Unassembled WGS sequence"/>
</dbReference>
<dbReference type="PANTHER" id="PTHR43283">
    <property type="entry name" value="BETA-LACTAMASE-RELATED"/>
    <property type="match status" value="1"/>
</dbReference>
<protein>
    <submittedName>
        <fullName evidence="3">Class A beta-lactamase-related serine hydrolase</fullName>
    </submittedName>
</protein>
<sequence length="333" mass="37308">MMNKKEQFNQTIQALIATETIPGASWSFVTPDTIENHFAGYYGTIGEYRAKEMTQDAIYDLASLTKVIGTTTRILQLIDEKKISLNTSISEILSEYSNLNCTIEQLLTHTAELAADFENKENFDWVRVETYLANVVLDAVPKTMTYSDIGYLILGLVIESLDNCTLDVSFEEHIFSKLNVKQLGFGVSSVEQAVPTEVKEDLGLIVGVVHDGKARQLVRPVGSAGLFATLNDVALFTQAVMTNRLPDGTQLFSPSLFQKIQTTNQFKRTLGWEWLDDAQKVLYHTGFTGTSIGIDLEQQSGLILLTNRIHPTRDNPAFLKSRIEAYQRYFLES</sequence>
<dbReference type="InterPro" id="IPR050789">
    <property type="entry name" value="Diverse_Enzym_Activities"/>
</dbReference>
<dbReference type="GO" id="GO:0016787">
    <property type="term" value="F:hydrolase activity"/>
    <property type="evidence" value="ECO:0007669"/>
    <property type="project" value="UniProtKB-KW"/>
</dbReference>
<keyword evidence="4" id="KW-1185">Reference proteome</keyword>